<sequence length="99" mass="11446">MDTRTLEAQRNQAEAEVIRARENLSAAQANVKLRQSEQLLAQQELKRSRHCSIAVSPAADHRPTAVTLRHRQRGCYCGPRTGVRRRRRPLALHRRKWLS</sequence>
<dbReference type="EMBL" id="JACHVR010000005">
    <property type="protein sequence ID" value="MBB2889318.1"/>
    <property type="molecule type" value="Genomic_DNA"/>
</dbReference>
<keyword evidence="2" id="KW-1185">Reference proteome</keyword>
<gene>
    <name evidence="1" type="ORF">FHR69_005310</name>
</gene>
<name>A0ACC5MKA6_9PSED</name>
<dbReference type="Proteomes" id="UP000589818">
    <property type="component" value="Unassembled WGS sequence"/>
</dbReference>
<protein>
    <submittedName>
        <fullName evidence="1">Uncharacterized protein</fullName>
    </submittedName>
</protein>
<organism evidence="1 2">
    <name type="scientific">Pseudomonas umsongensis</name>
    <dbReference type="NCBI Taxonomy" id="198618"/>
    <lineage>
        <taxon>Bacteria</taxon>
        <taxon>Pseudomonadati</taxon>
        <taxon>Pseudomonadota</taxon>
        <taxon>Gammaproteobacteria</taxon>
        <taxon>Pseudomonadales</taxon>
        <taxon>Pseudomonadaceae</taxon>
        <taxon>Pseudomonas</taxon>
    </lineage>
</organism>
<reference evidence="1" key="1">
    <citation type="submission" date="2020-08" db="EMBL/GenBank/DDBJ databases">
        <title>Plant associated metagenomes--Microbial community diversity and host control of community assembly across model and emerging plant ecological genomics systems.</title>
        <authorList>
            <person name="Dangl J."/>
        </authorList>
    </citation>
    <scope>NUCLEOTIDE SEQUENCE</scope>
    <source>
        <strain evidence="1">KD5</strain>
    </source>
</reference>
<proteinExistence type="predicted"/>
<comment type="caution">
    <text evidence="1">The sequence shown here is derived from an EMBL/GenBank/DDBJ whole genome shotgun (WGS) entry which is preliminary data.</text>
</comment>
<evidence type="ECO:0000313" key="2">
    <source>
        <dbReference type="Proteomes" id="UP000589818"/>
    </source>
</evidence>
<accession>A0ACC5MKA6</accession>
<evidence type="ECO:0000313" key="1">
    <source>
        <dbReference type="EMBL" id="MBB2889318.1"/>
    </source>
</evidence>